<proteinExistence type="predicted"/>
<dbReference type="AlphaFoldDB" id="C6A263"/>
<sequence>MLSLTFKNYEVKKLLMLFFPSPLSEVSEEFQKDRKNPSKEE</sequence>
<dbReference type="KEGG" id="tsi:TSIB_0643"/>
<name>C6A263_THESM</name>
<dbReference type="STRING" id="604354.TSIB_0643"/>
<dbReference type="EMBL" id="CP001463">
    <property type="protein sequence ID" value="ACS89708.1"/>
    <property type="molecule type" value="Genomic_DNA"/>
</dbReference>
<evidence type="ECO:0000313" key="1">
    <source>
        <dbReference type="EMBL" id="ACS89708.1"/>
    </source>
</evidence>
<dbReference type="Proteomes" id="UP000009079">
    <property type="component" value="Chromosome"/>
</dbReference>
<organism evidence="1 2">
    <name type="scientific">Thermococcus sibiricus (strain DSM 12597 / MM 739)</name>
    <dbReference type="NCBI Taxonomy" id="604354"/>
    <lineage>
        <taxon>Archaea</taxon>
        <taxon>Methanobacteriati</taxon>
        <taxon>Methanobacteriota</taxon>
        <taxon>Thermococci</taxon>
        <taxon>Thermococcales</taxon>
        <taxon>Thermococcaceae</taxon>
        <taxon>Thermococcus</taxon>
    </lineage>
</organism>
<protein>
    <submittedName>
        <fullName evidence="1">Uncharacterized protein</fullName>
    </submittedName>
</protein>
<accession>C6A263</accession>
<gene>
    <name evidence="1" type="ordered locus">TSIB_0643</name>
</gene>
<evidence type="ECO:0000313" key="2">
    <source>
        <dbReference type="Proteomes" id="UP000009079"/>
    </source>
</evidence>
<reference evidence="1 2" key="1">
    <citation type="journal article" date="2009" name="Appl. Environ. Microbiol.">
        <title>Metabolic versatility and indigenous origin of the archaeon Thermococcus sibiricus, isolated from a siberian oil reservoir, as revealed by genome analysis.</title>
        <authorList>
            <person name="Mardanov A.V."/>
            <person name="Ravin N.V."/>
            <person name="Svetlitchnyi V.A."/>
            <person name="Beletsky A.V."/>
            <person name="Miroshnichenko M.L."/>
            <person name="Bonch-Osmolovskaya E.A."/>
            <person name="Skryabin K.G."/>
        </authorList>
    </citation>
    <scope>NUCLEOTIDE SEQUENCE [LARGE SCALE GENOMIC DNA]</scope>
    <source>
        <strain evidence="2">DSM 12597 / MM 739</strain>
    </source>
</reference>
<keyword evidence="2" id="KW-1185">Reference proteome</keyword>
<dbReference type="HOGENOM" id="CLU_3264033_0_0_2"/>